<accession>A0A315E179</accession>
<evidence type="ECO:0000256" key="3">
    <source>
        <dbReference type="ARBA" id="ARBA00022692"/>
    </source>
</evidence>
<feature type="transmembrane region" description="Helical" evidence="7">
    <location>
        <begin position="232"/>
        <end position="252"/>
    </location>
</feature>
<comment type="subcellular location">
    <subcellularLocation>
        <location evidence="1">Cell membrane</location>
        <topology evidence="1">Multi-pass membrane protein</topology>
    </subcellularLocation>
</comment>
<name>A0A315E179_9BURK</name>
<evidence type="ECO:0000256" key="4">
    <source>
        <dbReference type="ARBA" id="ARBA00022989"/>
    </source>
</evidence>
<evidence type="ECO:0000256" key="5">
    <source>
        <dbReference type="ARBA" id="ARBA00023136"/>
    </source>
</evidence>
<dbReference type="PANTHER" id="PTHR32309:SF31">
    <property type="entry name" value="CAPSULAR EXOPOLYSACCHARIDE FAMILY"/>
    <property type="match status" value="1"/>
</dbReference>
<gene>
    <name evidence="9" type="ORF">B9Z37_14175</name>
</gene>
<feature type="transmembrane region" description="Helical" evidence="7">
    <location>
        <begin position="26"/>
        <end position="47"/>
    </location>
</feature>
<reference evidence="9 10" key="1">
    <citation type="submission" date="2017-04" db="EMBL/GenBank/DDBJ databases">
        <title>Unexpected and diverse lifestyles within the genus Limnohabitans.</title>
        <authorList>
            <person name="Kasalicky V."/>
            <person name="Mehrshad M."/>
            <person name="Andrei S.-A."/>
            <person name="Salcher M."/>
            <person name="Kratochvilova H."/>
            <person name="Simek K."/>
            <person name="Ghai R."/>
        </authorList>
    </citation>
    <scope>NUCLEOTIDE SEQUENCE [LARGE SCALE GENOMIC DNA]</scope>
    <source>
        <strain evidence="9 10">II-B4</strain>
    </source>
</reference>
<evidence type="ECO:0000259" key="8">
    <source>
        <dbReference type="Pfam" id="PF02706"/>
    </source>
</evidence>
<keyword evidence="3 7" id="KW-0812">Transmembrane</keyword>
<protein>
    <recommendedName>
        <fullName evidence="8">Polysaccharide chain length determinant N-terminal domain-containing protein</fullName>
    </recommendedName>
</protein>
<keyword evidence="5 7" id="KW-0472">Membrane</keyword>
<evidence type="ECO:0000313" key="9">
    <source>
        <dbReference type="EMBL" id="PUE51556.1"/>
    </source>
</evidence>
<dbReference type="InterPro" id="IPR050445">
    <property type="entry name" value="Bact_polysacc_biosynth/exp"/>
</dbReference>
<dbReference type="PANTHER" id="PTHR32309">
    <property type="entry name" value="TYROSINE-PROTEIN KINASE"/>
    <property type="match status" value="1"/>
</dbReference>
<feature type="coiled-coil region" evidence="6">
    <location>
        <begin position="144"/>
        <end position="178"/>
    </location>
</feature>
<dbReference type="InterPro" id="IPR003856">
    <property type="entry name" value="LPS_length_determ_N"/>
</dbReference>
<proteinExistence type="predicted"/>
<dbReference type="GO" id="GO:0005886">
    <property type="term" value="C:plasma membrane"/>
    <property type="evidence" value="ECO:0007669"/>
    <property type="project" value="UniProtKB-SubCell"/>
</dbReference>
<dbReference type="Pfam" id="PF02706">
    <property type="entry name" value="Wzz"/>
    <property type="match status" value="1"/>
</dbReference>
<sequence length="284" mass="30905">MTDTPHYPEDDEISLLDLLQTIVDNLRLLVIGPLVAGLLAYAVTLVIPKTYESTAILKSEQNLAGQMLTASVLDPIAAKLGYTPKMEADDARDKLRKEIKASHNAKDKLVTLTAQAASPQAAQALANDVLVQVYAQTQPRDSAKQSLQKQLTQLQTREKELNQSAKILERRLEQATGNGVSEVAQGYAQLIGVIEKTQENQIKVEKELKGIDSSDLIQSPTLPTKKIAPKGGLIAIVATLMAGFALLLFVFIRQAFRNASQNEESAPKINALQASWRKALGKAQ</sequence>
<dbReference type="RefSeq" id="WP_240606742.1">
    <property type="nucleotide sequence ID" value="NZ_NESN01000006.1"/>
</dbReference>
<keyword evidence="2" id="KW-1003">Cell membrane</keyword>
<dbReference type="AlphaFoldDB" id="A0A315E179"/>
<evidence type="ECO:0000256" key="2">
    <source>
        <dbReference type="ARBA" id="ARBA00022475"/>
    </source>
</evidence>
<comment type="caution">
    <text evidence="9">The sequence shown here is derived from an EMBL/GenBank/DDBJ whole genome shotgun (WGS) entry which is preliminary data.</text>
</comment>
<keyword evidence="4 7" id="KW-1133">Transmembrane helix</keyword>
<dbReference type="Proteomes" id="UP000250790">
    <property type="component" value="Unassembled WGS sequence"/>
</dbReference>
<dbReference type="EMBL" id="NESN01000006">
    <property type="protein sequence ID" value="PUE51556.1"/>
    <property type="molecule type" value="Genomic_DNA"/>
</dbReference>
<organism evidence="9 10">
    <name type="scientific">Limnohabitans parvus II-B4</name>
    <dbReference type="NCBI Taxonomy" id="1293052"/>
    <lineage>
        <taxon>Bacteria</taxon>
        <taxon>Pseudomonadati</taxon>
        <taxon>Pseudomonadota</taxon>
        <taxon>Betaproteobacteria</taxon>
        <taxon>Burkholderiales</taxon>
        <taxon>Comamonadaceae</taxon>
        <taxon>Limnohabitans</taxon>
    </lineage>
</organism>
<keyword evidence="10" id="KW-1185">Reference proteome</keyword>
<evidence type="ECO:0000256" key="1">
    <source>
        <dbReference type="ARBA" id="ARBA00004651"/>
    </source>
</evidence>
<evidence type="ECO:0000256" key="7">
    <source>
        <dbReference type="SAM" id="Phobius"/>
    </source>
</evidence>
<keyword evidence="6" id="KW-0175">Coiled coil</keyword>
<evidence type="ECO:0000313" key="10">
    <source>
        <dbReference type="Proteomes" id="UP000250790"/>
    </source>
</evidence>
<feature type="domain" description="Polysaccharide chain length determinant N-terminal" evidence="8">
    <location>
        <begin position="11"/>
        <end position="65"/>
    </location>
</feature>
<evidence type="ECO:0000256" key="6">
    <source>
        <dbReference type="SAM" id="Coils"/>
    </source>
</evidence>